<evidence type="ECO:0000256" key="4">
    <source>
        <dbReference type="SAM" id="MobiDB-lite"/>
    </source>
</evidence>
<feature type="compositionally biased region" description="Polar residues" evidence="4">
    <location>
        <begin position="12"/>
        <end position="25"/>
    </location>
</feature>
<feature type="region of interest" description="Disordered" evidence="4">
    <location>
        <begin position="12"/>
        <end position="110"/>
    </location>
</feature>
<proteinExistence type="inferred from homology"/>
<keyword evidence="7" id="KW-1185">Reference proteome</keyword>
<evidence type="ECO:0000313" key="7">
    <source>
        <dbReference type="Proteomes" id="UP001355207"/>
    </source>
</evidence>
<dbReference type="GO" id="GO:0005783">
    <property type="term" value="C:endoplasmic reticulum"/>
    <property type="evidence" value="ECO:0007669"/>
    <property type="project" value="TreeGrafter"/>
</dbReference>
<dbReference type="EMBL" id="CP144101">
    <property type="protein sequence ID" value="WWC88707.1"/>
    <property type="molecule type" value="Genomic_DNA"/>
</dbReference>
<feature type="domain" description="Nucleotide exchange factor Fes1" evidence="5">
    <location>
        <begin position="111"/>
        <end position="169"/>
    </location>
</feature>
<dbReference type="Gene3D" id="1.25.10.10">
    <property type="entry name" value="Leucine-rich Repeat Variant"/>
    <property type="match status" value="1"/>
</dbReference>
<gene>
    <name evidence="6" type="ORF">L201_003620</name>
</gene>
<evidence type="ECO:0000256" key="1">
    <source>
        <dbReference type="ARBA" id="ARBA00011045"/>
    </source>
</evidence>
<evidence type="ECO:0000256" key="2">
    <source>
        <dbReference type="ARBA" id="ARBA00022737"/>
    </source>
</evidence>
<dbReference type="InterPro" id="IPR013918">
    <property type="entry name" value="Nucleotide_exch_fac_Fes1"/>
</dbReference>
<dbReference type="AlphaFoldDB" id="A0AAX4JVW7"/>
<keyword evidence="2" id="KW-0677">Repeat</keyword>
<dbReference type="GO" id="GO:0000774">
    <property type="term" value="F:adenyl-nucleotide exchange factor activity"/>
    <property type="evidence" value="ECO:0007669"/>
    <property type="project" value="TreeGrafter"/>
</dbReference>
<sequence>MPDLNELLRWSIANSTKPQDQENQTQIQDGQPQAQSQIQQGGEQVSSSEGGLTIRYNPPGSTRNNGGTAALHSSDFAPADLSPASTPGPGTPTGEIQQQTFPLPTGSGVAKRDDLTTEMLDLILGKSDSITMKEKMAFAINEENPLEERVEALDDFEMLIELIDNANNMPILKLWQPLLGLLSSNEPEIVSNALWIIGTAAQNNIKAQAALYVNEAFPLILKSFQSKSSAVRAKAVYALSASLKHWPLANKALSDSYDGVTGYDVLKNGLNETEDKNVRKKISFLISTLVIQSNDKYQGELPNEVRNVLEELQKQSSNNNNIDKESLIQGLNDKGIFTELISSLKNLKEDALEFEENSYKALINALKQNGLSPQDKSEFQKIWNGLNEQQKLERGLDQEDEKILKETSA</sequence>
<dbReference type="PANTHER" id="PTHR19316:SF18">
    <property type="entry name" value="HSP70-BINDING PROTEIN 1"/>
    <property type="match status" value="1"/>
</dbReference>
<dbReference type="GeneID" id="91094290"/>
<dbReference type="Pfam" id="PF13513">
    <property type="entry name" value="HEAT_EZ"/>
    <property type="match status" value="1"/>
</dbReference>
<accession>A0AAX4JVW7</accession>
<feature type="compositionally biased region" description="Low complexity" evidence="4">
    <location>
        <begin position="26"/>
        <end position="51"/>
    </location>
</feature>
<evidence type="ECO:0000313" key="6">
    <source>
        <dbReference type="EMBL" id="WWC88707.1"/>
    </source>
</evidence>
<name>A0AAX4JVW7_9TREE</name>
<protein>
    <recommendedName>
        <fullName evidence="5">Nucleotide exchange factor Fes1 domain-containing protein</fullName>
    </recommendedName>
</protein>
<dbReference type="RefSeq" id="XP_066075470.1">
    <property type="nucleotide sequence ID" value="XM_066219373.1"/>
</dbReference>
<dbReference type="PANTHER" id="PTHR19316">
    <property type="entry name" value="PROTEIN FOLDING REGULATOR"/>
    <property type="match status" value="1"/>
</dbReference>
<dbReference type="Proteomes" id="UP001355207">
    <property type="component" value="Chromosome 4"/>
</dbReference>
<dbReference type="InterPro" id="IPR011989">
    <property type="entry name" value="ARM-like"/>
</dbReference>
<dbReference type="Pfam" id="PF08609">
    <property type="entry name" value="Fes1"/>
    <property type="match status" value="1"/>
</dbReference>
<evidence type="ECO:0000259" key="5">
    <source>
        <dbReference type="Pfam" id="PF08609"/>
    </source>
</evidence>
<feature type="coiled-coil region" evidence="3">
    <location>
        <begin position="305"/>
        <end position="357"/>
    </location>
</feature>
<organism evidence="6 7">
    <name type="scientific">Kwoniella dendrophila CBS 6074</name>
    <dbReference type="NCBI Taxonomy" id="1295534"/>
    <lineage>
        <taxon>Eukaryota</taxon>
        <taxon>Fungi</taxon>
        <taxon>Dikarya</taxon>
        <taxon>Basidiomycota</taxon>
        <taxon>Agaricomycotina</taxon>
        <taxon>Tremellomycetes</taxon>
        <taxon>Tremellales</taxon>
        <taxon>Cryptococcaceae</taxon>
        <taxon>Kwoniella</taxon>
    </lineage>
</organism>
<dbReference type="SUPFAM" id="SSF48371">
    <property type="entry name" value="ARM repeat"/>
    <property type="match status" value="1"/>
</dbReference>
<reference evidence="6 7" key="1">
    <citation type="submission" date="2024-01" db="EMBL/GenBank/DDBJ databases">
        <title>Comparative genomics of Cryptococcus and Kwoniella reveals pathogenesis evolution and contrasting modes of karyotype evolution via chromosome fusion or intercentromeric recombination.</title>
        <authorList>
            <person name="Coelho M.A."/>
            <person name="David-Palma M."/>
            <person name="Shea T."/>
            <person name="Bowers K."/>
            <person name="McGinley-Smith S."/>
            <person name="Mohammad A.W."/>
            <person name="Gnirke A."/>
            <person name="Yurkov A.M."/>
            <person name="Nowrousian M."/>
            <person name="Sun S."/>
            <person name="Cuomo C.A."/>
            <person name="Heitman J."/>
        </authorList>
    </citation>
    <scope>NUCLEOTIDE SEQUENCE [LARGE SCALE GENOMIC DNA]</scope>
    <source>
        <strain evidence="6 7">CBS 6074</strain>
    </source>
</reference>
<evidence type="ECO:0000256" key="3">
    <source>
        <dbReference type="SAM" id="Coils"/>
    </source>
</evidence>
<dbReference type="InterPro" id="IPR016024">
    <property type="entry name" value="ARM-type_fold"/>
</dbReference>
<comment type="similarity">
    <text evidence="1">Belongs to the FES1 family.</text>
</comment>
<keyword evidence="3" id="KW-0175">Coiled coil</keyword>
<dbReference type="InterPro" id="IPR050693">
    <property type="entry name" value="Hsp70_NEF-Inhibitors"/>
</dbReference>